<evidence type="ECO:0000313" key="9">
    <source>
        <dbReference type="Proteomes" id="UP000259636"/>
    </source>
</evidence>
<feature type="transmembrane region" description="Helical" evidence="6">
    <location>
        <begin position="74"/>
        <end position="94"/>
    </location>
</feature>
<feature type="transmembrane region" description="Helical" evidence="6">
    <location>
        <begin position="134"/>
        <end position="158"/>
    </location>
</feature>
<dbReference type="Gene3D" id="1.20.1250.20">
    <property type="entry name" value="MFS general substrate transporter like domains"/>
    <property type="match status" value="2"/>
</dbReference>
<evidence type="ECO:0000256" key="2">
    <source>
        <dbReference type="ARBA" id="ARBA00022692"/>
    </source>
</evidence>
<proteinExistence type="predicted"/>
<feature type="transmembrane region" description="Helical" evidence="6">
    <location>
        <begin position="365"/>
        <end position="385"/>
    </location>
</feature>
<feature type="transmembrane region" description="Helical" evidence="6">
    <location>
        <begin position="217"/>
        <end position="234"/>
    </location>
</feature>
<dbReference type="AlphaFoldDB" id="A0A385D744"/>
<feature type="transmembrane region" description="Helical" evidence="6">
    <location>
        <begin position="306"/>
        <end position="324"/>
    </location>
</feature>
<reference evidence="8 9" key="1">
    <citation type="submission" date="2018-08" db="EMBL/GenBank/DDBJ databases">
        <authorList>
            <person name="Ferrada E.E."/>
            <person name="Latorre B.A."/>
        </authorList>
    </citation>
    <scope>NUCLEOTIDE SEQUENCE [LARGE SCALE GENOMIC DNA]</scope>
    <source>
        <strain evidence="8 9">VK-A60T</strain>
    </source>
</reference>
<evidence type="ECO:0000256" key="4">
    <source>
        <dbReference type="ARBA" id="ARBA00023136"/>
    </source>
</evidence>
<evidence type="ECO:0000256" key="6">
    <source>
        <dbReference type="SAM" id="Phobius"/>
    </source>
</evidence>
<gene>
    <name evidence="8" type="ORF">D0C37_05935</name>
</gene>
<feature type="region of interest" description="Disordered" evidence="5">
    <location>
        <begin position="394"/>
        <end position="419"/>
    </location>
</feature>
<dbReference type="InterPro" id="IPR011701">
    <property type="entry name" value="MFS"/>
</dbReference>
<feature type="transmembrane region" description="Helical" evidence="6">
    <location>
        <begin position="164"/>
        <end position="183"/>
    </location>
</feature>
<dbReference type="InterPro" id="IPR036259">
    <property type="entry name" value="MFS_trans_sf"/>
</dbReference>
<sequence>MLDQATRRWRAALFVFMLVAGVGMASWVARTPAVRDALGVSTGGMGVVLFGLSTGSMAGVLVSGPLVRRYGGRAVMWGGAAVLTAGLAVTAGGAEWSLAGGVFAGLALFGSGLGLAEVAVNIEGAAVERRIGRPVLPVLHGCFSLGTVVGALLGLALTAVRFPVGAHLLAVAVLTAAATVWAVRSVPAGTGREAAPEAAAGPKDRLAALRVWRDGRLVLIGVIVLVMAFTEGAANDWLPLLMVDGHGVSATAGSLTYTAFAVAMTVGRFAGGPFLERFGRAAVVRASAAVAAVGVALVVFSPSPLVAGAAVVLWGLGASLGFPVSISAAGDDPEGAAARVSAVATAGYLAFLVGPPSLGFLADHVGLRSTMGVVLGLLVVAALLAPALRPRGPRVAATGVPPQPDGTTAAPLDDGAGRP</sequence>
<protein>
    <submittedName>
        <fullName evidence="8">MFS transporter</fullName>
    </submittedName>
</protein>
<dbReference type="SUPFAM" id="SSF103473">
    <property type="entry name" value="MFS general substrate transporter"/>
    <property type="match status" value="1"/>
</dbReference>
<dbReference type="PANTHER" id="PTHR23514">
    <property type="entry name" value="BYPASS OF STOP CODON PROTEIN 6"/>
    <property type="match status" value="1"/>
</dbReference>
<organism evidence="8 9">
    <name type="scientific">Streptomyces koyangensis</name>
    <dbReference type="NCBI Taxonomy" id="188770"/>
    <lineage>
        <taxon>Bacteria</taxon>
        <taxon>Bacillati</taxon>
        <taxon>Actinomycetota</taxon>
        <taxon>Actinomycetes</taxon>
        <taxon>Kitasatosporales</taxon>
        <taxon>Streptomycetaceae</taxon>
        <taxon>Streptomyces</taxon>
        <taxon>Streptomyces aurantiacus group</taxon>
    </lineage>
</organism>
<evidence type="ECO:0000256" key="3">
    <source>
        <dbReference type="ARBA" id="ARBA00022989"/>
    </source>
</evidence>
<dbReference type="GeneID" id="300113740"/>
<dbReference type="InterPro" id="IPR051788">
    <property type="entry name" value="MFS_Transporter"/>
</dbReference>
<accession>A0A385D744</accession>
<evidence type="ECO:0000259" key="7">
    <source>
        <dbReference type="PROSITE" id="PS50850"/>
    </source>
</evidence>
<dbReference type="InterPro" id="IPR020846">
    <property type="entry name" value="MFS_dom"/>
</dbReference>
<feature type="transmembrane region" description="Helical" evidence="6">
    <location>
        <begin position="282"/>
        <end position="300"/>
    </location>
</feature>
<dbReference type="GO" id="GO:0022857">
    <property type="term" value="F:transmembrane transporter activity"/>
    <property type="evidence" value="ECO:0007669"/>
    <property type="project" value="InterPro"/>
</dbReference>
<evidence type="ECO:0000313" key="8">
    <source>
        <dbReference type="EMBL" id="AXQ54182.1"/>
    </source>
</evidence>
<dbReference type="CDD" id="cd17393">
    <property type="entry name" value="MFS_MosC_like"/>
    <property type="match status" value="1"/>
</dbReference>
<feature type="transmembrane region" description="Helical" evidence="6">
    <location>
        <begin position="12"/>
        <end position="29"/>
    </location>
</feature>
<dbReference type="KEGG" id="sky:D0C37_05935"/>
<dbReference type="EMBL" id="CP031742">
    <property type="protein sequence ID" value="AXQ54182.1"/>
    <property type="molecule type" value="Genomic_DNA"/>
</dbReference>
<keyword evidence="2 6" id="KW-0812">Transmembrane</keyword>
<evidence type="ECO:0000256" key="5">
    <source>
        <dbReference type="SAM" id="MobiDB-lite"/>
    </source>
</evidence>
<keyword evidence="3 6" id="KW-1133">Transmembrane helix</keyword>
<comment type="subcellular location">
    <subcellularLocation>
        <location evidence="1">Cell membrane</location>
        <topology evidence="1">Multi-pass membrane protein</topology>
    </subcellularLocation>
</comment>
<keyword evidence="4 6" id="KW-0472">Membrane</keyword>
<feature type="transmembrane region" description="Helical" evidence="6">
    <location>
        <begin position="336"/>
        <end position="353"/>
    </location>
</feature>
<dbReference type="Pfam" id="PF07690">
    <property type="entry name" value="MFS_1"/>
    <property type="match status" value="1"/>
</dbReference>
<feature type="transmembrane region" description="Helical" evidence="6">
    <location>
        <begin position="100"/>
        <end position="122"/>
    </location>
</feature>
<feature type="transmembrane region" description="Helical" evidence="6">
    <location>
        <begin position="254"/>
        <end position="275"/>
    </location>
</feature>
<dbReference type="GO" id="GO:0005886">
    <property type="term" value="C:plasma membrane"/>
    <property type="evidence" value="ECO:0007669"/>
    <property type="project" value="UniProtKB-SubCell"/>
</dbReference>
<dbReference type="PANTHER" id="PTHR23514:SF13">
    <property type="entry name" value="INNER MEMBRANE PROTEIN YBJJ"/>
    <property type="match status" value="1"/>
</dbReference>
<dbReference type="PROSITE" id="PS50850">
    <property type="entry name" value="MFS"/>
    <property type="match status" value="1"/>
</dbReference>
<evidence type="ECO:0000256" key="1">
    <source>
        <dbReference type="ARBA" id="ARBA00004651"/>
    </source>
</evidence>
<name>A0A385D744_9ACTN</name>
<dbReference type="RefSeq" id="WP_101281379.1">
    <property type="nucleotide sequence ID" value="NZ_CP031742.1"/>
</dbReference>
<feature type="transmembrane region" description="Helical" evidence="6">
    <location>
        <begin position="41"/>
        <end position="62"/>
    </location>
</feature>
<feature type="domain" description="Major facilitator superfamily (MFS) profile" evidence="7">
    <location>
        <begin position="216"/>
        <end position="419"/>
    </location>
</feature>
<dbReference type="Proteomes" id="UP000259636">
    <property type="component" value="Chromosome"/>
</dbReference>